<keyword evidence="1" id="KW-0175">Coiled coil</keyword>
<accession>A0A1J4K096</accession>
<dbReference type="OrthoDB" id="10505287at2759"/>
<sequence>MGEEDQFSSFLEKYSEYLTDTSNKEDLLQFGRHLFSASSGNADNRESIRLLKEKEEELSVPVDKNDSRSKTFSKGRPTRNRVDPPQNLSPDQITQEILTLQDQGQQLRKQKKELEVRLQNFQDQYEAMIKSSIETKKTLRKQTKLLTQELAASLLREGTNVATTTTTNVPRILPVMNELERLNQQILQKIGSFRETTKDALAHCERAALDRYKPRMEELLGKIYENARDIPVDEIQRRFDATSDDLESQIINLQNELEIENDRNEKLQFDTRQLEDRVSAQKDEVMRMKKQHTQLGHEITILNDIAVQEISALKAQYQRLLQDQEDERARPSSARAVIITGKGPKEIKRAKIKRQPSKAPLTSLELKNPQVPSIEDFIDQEKAMLLERIHNSQYV</sequence>
<gene>
    <name evidence="3" type="ORF">TRFO_06478</name>
</gene>
<dbReference type="AlphaFoldDB" id="A0A1J4K096"/>
<dbReference type="EMBL" id="MLAK01000804">
    <property type="protein sequence ID" value="OHT04152.1"/>
    <property type="molecule type" value="Genomic_DNA"/>
</dbReference>
<feature type="coiled-coil region" evidence="1">
    <location>
        <begin position="243"/>
        <end position="330"/>
    </location>
</feature>
<keyword evidence="4" id="KW-1185">Reference proteome</keyword>
<evidence type="ECO:0000256" key="2">
    <source>
        <dbReference type="SAM" id="MobiDB-lite"/>
    </source>
</evidence>
<dbReference type="Proteomes" id="UP000179807">
    <property type="component" value="Unassembled WGS sequence"/>
</dbReference>
<name>A0A1J4K096_9EUKA</name>
<evidence type="ECO:0000313" key="3">
    <source>
        <dbReference type="EMBL" id="OHT04152.1"/>
    </source>
</evidence>
<feature type="coiled-coil region" evidence="1">
    <location>
        <begin position="97"/>
        <end position="131"/>
    </location>
</feature>
<dbReference type="VEuPathDB" id="TrichDB:TRFO_06478"/>
<dbReference type="RefSeq" id="XP_068357288.1">
    <property type="nucleotide sequence ID" value="XM_068493122.1"/>
</dbReference>
<proteinExistence type="predicted"/>
<feature type="region of interest" description="Disordered" evidence="2">
    <location>
        <begin position="56"/>
        <end position="89"/>
    </location>
</feature>
<evidence type="ECO:0000313" key="4">
    <source>
        <dbReference type="Proteomes" id="UP000179807"/>
    </source>
</evidence>
<evidence type="ECO:0000256" key="1">
    <source>
        <dbReference type="SAM" id="Coils"/>
    </source>
</evidence>
<feature type="compositionally biased region" description="Basic and acidic residues" evidence="2">
    <location>
        <begin position="56"/>
        <end position="69"/>
    </location>
</feature>
<comment type="caution">
    <text evidence="3">The sequence shown here is derived from an EMBL/GenBank/DDBJ whole genome shotgun (WGS) entry which is preliminary data.</text>
</comment>
<organism evidence="3 4">
    <name type="scientific">Tritrichomonas foetus</name>
    <dbReference type="NCBI Taxonomy" id="1144522"/>
    <lineage>
        <taxon>Eukaryota</taxon>
        <taxon>Metamonada</taxon>
        <taxon>Parabasalia</taxon>
        <taxon>Tritrichomonadida</taxon>
        <taxon>Tritrichomonadidae</taxon>
        <taxon>Tritrichomonas</taxon>
    </lineage>
</organism>
<dbReference type="GeneID" id="94827826"/>
<protein>
    <submittedName>
        <fullName evidence="3">Uncharacterized protein</fullName>
    </submittedName>
</protein>
<reference evidence="3" key="1">
    <citation type="submission" date="2016-10" db="EMBL/GenBank/DDBJ databases">
        <authorList>
            <person name="Benchimol M."/>
            <person name="Almeida L.G."/>
            <person name="Vasconcelos A.T."/>
            <person name="Perreira-Neves A."/>
            <person name="Rosa I.A."/>
            <person name="Tasca T."/>
            <person name="Bogo M.R."/>
            <person name="de Souza W."/>
        </authorList>
    </citation>
    <scope>NUCLEOTIDE SEQUENCE [LARGE SCALE GENOMIC DNA]</scope>
    <source>
        <strain evidence="3">K</strain>
    </source>
</reference>